<reference evidence="1" key="1">
    <citation type="submission" date="2022-08" db="EMBL/GenBank/DDBJ databases">
        <authorList>
            <person name="Gutierrez-Valencia J."/>
        </authorList>
    </citation>
    <scope>NUCLEOTIDE SEQUENCE</scope>
</reference>
<keyword evidence="2" id="KW-1185">Reference proteome</keyword>
<protein>
    <submittedName>
        <fullName evidence="1">Uncharacterized protein</fullName>
    </submittedName>
</protein>
<proteinExistence type="predicted"/>
<dbReference type="EMBL" id="CAMGYJ010000004">
    <property type="protein sequence ID" value="CAI0404824.1"/>
    <property type="molecule type" value="Genomic_DNA"/>
</dbReference>
<comment type="caution">
    <text evidence="1">The sequence shown here is derived from an EMBL/GenBank/DDBJ whole genome shotgun (WGS) entry which is preliminary data.</text>
</comment>
<sequence length="40" mass="4771">MFLRRPGNYLTYWIRYTILHVLKSRVLSISQPSVPTHKPT</sequence>
<dbReference type="AlphaFoldDB" id="A0AAV0J6A2"/>
<name>A0AAV0J6A2_9ROSI</name>
<organism evidence="1 2">
    <name type="scientific">Linum tenue</name>
    <dbReference type="NCBI Taxonomy" id="586396"/>
    <lineage>
        <taxon>Eukaryota</taxon>
        <taxon>Viridiplantae</taxon>
        <taxon>Streptophyta</taxon>
        <taxon>Embryophyta</taxon>
        <taxon>Tracheophyta</taxon>
        <taxon>Spermatophyta</taxon>
        <taxon>Magnoliopsida</taxon>
        <taxon>eudicotyledons</taxon>
        <taxon>Gunneridae</taxon>
        <taxon>Pentapetalae</taxon>
        <taxon>rosids</taxon>
        <taxon>fabids</taxon>
        <taxon>Malpighiales</taxon>
        <taxon>Linaceae</taxon>
        <taxon>Linum</taxon>
    </lineage>
</organism>
<accession>A0AAV0J6A2</accession>
<gene>
    <name evidence="1" type="ORF">LITE_LOCUS12637</name>
</gene>
<evidence type="ECO:0000313" key="2">
    <source>
        <dbReference type="Proteomes" id="UP001154282"/>
    </source>
</evidence>
<evidence type="ECO:0000313" key="1">
    <source>
        <dbReference type="EMBL" id="CAI0404824.1"/>
    </source>
</evidence>
<dbReference type="Proteomes" id="UP001154282">
    <property type="component" value="Unassembled WGS sequence"/>
</dbReference>